<dbReference type="InterPro" id="IPR058922">
    <property type="entry name" value="WHD_DRP"/>
</dbReference>
<dbReference type="Gene3D" id="3.80.10.10">
    <property type="entry name" value="Ribonuclease Inhibitor"/>
    <property type="match status" value="1"/>
</dbReference>
<dbReference type="GO" id="GO:0098542">
    <property type="term" value="P:defense response to other organism"/>
    <property type="evidence" value="ECO:0007669"/>
    <property type="project" value="TreeGrafter"/>
</dbReference>
<dbReference type="Proteomes" id="UP000265520">
    <property type="component" value="Unassembled WGS sequence"/>
</dbReference>
<keyword evidence="1" id="KW-0677">Repeat</keyword>
<dbReference type="Pfam" id="PF23598">
    <property type="entry name" value="LRR_14"/>
    <property type="match status" value="1"/>
</dbReference>
<keyword evidence="2" id="KW-0611">Plant defense</keyword>
<dbReference type="PANTHER" id="PTHR23155:SF1052">
    <property type="entry name" value="DISEASE RESISTANCE PROTEIN RPM1"/>
    <property type="match status" value="1"/>
</dbReference>
<protein>
    <submittedName>
        <fullName evidence="5">Disease resistance protein (CC-NBS-LRR class) family protein</fullName>
    </submittedName>
</protein>
<keyword evidence="6" id="KW-1185">Reference proteome</keyword>
<accession>A0A392NCS3</accession>
<feature type="non-terminal residue" evidence="5">
    <location>
        <position position="326"/>
    </location>
</feature>
<evidence type="ECO:0000256" key="2">
    <source>
        <dbReference type="ARBA" id="ARBA00022821"/>
    </source>
</evidence>
<feature type="domain" description="Disease resistance protein winged helix" evidence="3">
    <location>
        <begin position="1"/>
        <end position="55"/>
    </location>
</feature>
<dbReference type="InterPro" id="IPR044974">
    <property type="entry name" value="Disease_R_plants"/>
</dbReference>
<dbReference type="SUPFAM" id="SSF52058">
    <property type="entry name" value="L domain-like"/>
    <property type="match status" value="1"/>
</dbReference>
<dbReference type="Pfam" id="PF23559">
    <property type="entry name" value="WHD_DRP"/>
    <property type="match status" value="1"/>
</dbReference>
<dbReference type="InterPro" id="IPR036388">
    <property type="entry name" value="WH-like_DNA-bd_sf"/>
</dbReference>
<evidence type="ECO:0000259" key="3">
    <source>
        <dbReference type="Pfam" id="PF23559"/>
    </source>
</evidence>
<sequence>MAEGFVRYEMNRNLEEVAEEYLTELIHRSLVQVSEVGFDGRVKSCQVHDVLREVIIRKMQDLSFCHLMHEYDEQVTVGITRRLSITSISNNVLRNTQNSGICAIFVFDNGELPKDFMDGLSAKFKLLKVLDFENSLLNSVSDNFGNLFHLRYLNLSSTKVTVLPRSIGKLVNLETLDLRQTKVHELPKEINKLTKLRLLLAYYRRYEGHYSMLNFTIGVKMQEGIGCLESLQKLYFLEADHGGIDLIQELKMLKQLRKLGIKCVRQEYGNALCAAIQELNHLESLNIGAMAKDEILDLDLVSAPQHLRVLNLKCRLTNLPKWIPNL</sequence>
<evidence type="ECO:0000259" key="4">
    <source>
        <dbReference type="Pfam" id="PF23598"/>
    </source>
</evidence>
<dbReference type="InterPro" id="IPR032675">
    <property type="entry name" value="LRR_dom_sf"/>
</dbReference>
<feature type="domain" description="Disease resistance R13L4/SHOC-2-like LRR" evidence="4">
    <location>
        <begin position="122"/>
        <end position="323"/>
    </location>
</feature>
<dbReference type="PANTHER" id="PTHR23155">
    <property type="entry name" value="DISEASE RESISTANCE PROTEIN RP"/>
    <property type="match status" value="1"/>
</dbReference>
<evidence type="ECO:0000313" key="5">
    <source>
        <dbReference type="EMBL" id="MCH97610.1"/>
    </source>
</evidence>
<dbReference type="AlphaFoldDB" id="A0A392NCS3"/>
<name>A0A392NCS3_9FABA</name>
<proteinExistence type="predicted"/>
<dbReference type="EMBL" id="LXQA010035424">
    <property type="protein sequence ID" value="MCH97610.1"/>
    <property type="molecule type" value="Genomic_DNA"/>
</dbReference>
<dbReference type="Gene3D" id="1.10.10.10">
    <property type="entry name" value="Winged helix-like DNA-binding domain superfamily/Winged helix DNA-binding domain"/>
    <property type="match status" value="1"/>
</dbReference>
<dbReference type="InterPro" id="IPR055414">
    <property type="entry name" value="LRR_R13L4/SHOC2-like"/>
</dbReference>
<reference evidence="5 6" key="1">
    <citation type="journal article" date="2018" name="Front. Plant Sci.">
        <title>Red Clover (Trifolium pratense) and Zigzag Clover (T. medium) - A Picture of Genomic Similarities and Differences.</title>
        <authorList>
            <person name="Dluhosova J."/>
            <person name="Istvanek J."/>
            <person name="Nedelnik J."/>
            <person name="Repkova J."/>
        </authorList>
    </citation>
    <scope>NUCLEOTIDE SEQUENCE [LARGE SCALE GENOMIC DNA]</scope>
    <source>
        <strain evidence="6">cv. 10/8</strain>
        <tissue evidence="5">Leaf</tissue>
    </source>
</reference>
<organism evidence="5 6">
    <name type="scientific">Trifolium medium</name>
    <dbReference type="NCBI Taxonomy" id="97028"/>
    <lineage>
        <taxon>Eukaryota</taxon>
        <taxon>Viridiplantae</taxon>
        <taxon>Streptophyta</taxon>
        <taxon>Embryophyta</taxon>
        <taxon>Tracheophyta</taxon>
        <taxon>Spermatophyta</taxon>
        <taxon>Magnoliopsida</taxon>
        <taxon>eudicotyledons</taxon>
        <taxon>Gunneridae</taxon>
        <taxon>Pentapetalae</taxon>
        <taxon>rosids</taxon>
        <taxon>fabids</taxon>
        <taxon>Fabales</taxon>
        <taxon>Fabaceae</taxon>
        <taxon>Papilionoideae</taxon>
        <taxon>50 kb inversion clade</taxon>
        <taxon>NPAAA clade</taxon>
        <taxon>Hologalegina</taxon>
        <taxon>IRL clade</taxon>
        <taxon>Trifolieae</taxon>
        <taxon>Trifolium</taxon>
    </lineage>
</organism>
<evidence type="ECO:0000313" key="6">
    <source>
        <dbReference type="Proteomes" id="UP000265520"/>
    </source>
</evidence>
<evidence type="ECO:0000256" key="1">
    <source>
        <dbReference type="ARBA" id="ARBA00022737"/>
    </source>
</evidence>
<comment type="caution">
    <text evidence="5">The sequence shown here is derived from an EMBL/GenBank/DDBJ whole genome shotgun (WGS) entry which is preliminary data.</text>
</comment>